<feature type="domain" description="NB-ARC" evidence="5">
    <location>
        <begin position="905"/>
        <end position="1051"/>
    </location>
</feature>
<keyword evidence="1" id="KW-0677">Repeat</keyword>
<dbReference type="InterPro" id="IPR019734">
    <property type="entry name" value="TPR_rpt"/>
</dbReference>
<dbReference type="PRINTS" id="PR01415">
    <property type="entry name" value="ANKYRIN"/>
</dbReference>
<dbReference type="PANTHER" id="PTHR24180">
    <property type="entry name" value="CYCLIN-DEPENDENT KINASE INHIBITOR 2C-RELATED"/>
    <property type="match status" value="1"/>
</dbReference>
<evidence type="ECO:0000313" key="6">
    <source>
        <dbReference type="EMBL" id="KAG8236294.1"/>
    </source>
</evidence>
<organism evidence="6 7">
    <name type="scientific">Ladona fulva</name>
    <name type="common">Scarce chaser dragonfly</name>
    <name type="synonym">Libellula fulva</name>
    <dbReference type="NCBI Taxonomy" id="123851"/>
    <lineage>
        <taxon>Eukaryota</taxon>
        <taxon>Metazoa</taxon>
        <taxon>Ecdysozoa</taxon>
        <taxon>Arthropoda</taxon>
        <taxon>Hexapoda</taxon>
        <taxon>Insecta</taxon>
        <taxon>Pterygota</taxon>
        <taxon>Palaeoptera</taxon>
        <taxon>Odonata</taxon>
        <taxon>Epiprocta</taxon>
        <taxon>Anisoptera</taxon>
        <taxon>Libelluloidea</taxon>
        <taxon>Libellulidae</taxon>
        <taxon>Ladona</taxon>
    </lineage>
</organism>
<feature type="repeat" description="ANK" evidence="3">
    <location>
        <begin position="1638"/>
        <end position="1670"/>
    </location>
</feature>
<dbReference type="Pfam" id="PF13424">
    <property type="entry name" value="TPR_12"/>
    <property type="match status" value="2"/>
</dbReference>
<evidence type="ECO:0000256" key="4">
    <source>
        <dbReference type="SAM" id="MobiDB-lite"/>
    </source>
</evidence>
<reference evidence="6" key="2">
    <citation type="submission" date="2017-10" db="EMBL/GenBank/DDBJ databases">
        <title>Ladona fulva Genome sequencing and assembly.</title>
        <authorList>
            <person name="Murali S."/>
            <person name="Richards S."/>
            <person name="Bandaranaike D."/>
            <person name="Bellair M."/>
            <person name="Blankenburg K."/>
            <person name="Chao H."/>
            <person name="Dinh H."/>
            <person name="Doddapaneni H."/>
            <person name="Dugan-Rocha S."/>
            <person name="Elkadiri S."/>
            <person name="Gnanaolivu R."/>
            <person name="Hernandez B."/>
            <person name="Skinner E."/>
            <person name="Javaid M."/>
            <person name="Lee S."/>
            <person name="Li M."/>
            <person name="Ming W."/>
            <person name="Munidasa M."/>
            <person name="Muniz J."/>
            <person name="Nguyen L."/>
            <person name="Hughes D."/>
            <person name="Osuji N."/>
            <person name="Pu L.-L."/>
            <person name="Puazo M."/>
            <person name="Qu C."/>
            <person name="Quiroz J."/>
            <person name="Raj R."/>
            <person name="Weissenberger G."/>
            <person name="Xin Y."/>
            <person name="Zou X."/>
            <person name="Han Y."/>
            <person name="Worley K."/>
            <person name="Muzny D."/>
            <person name="Gibbs R."/>
        </authorList>
    </citation>
    <scope>NUCLEOTIDE SEQUENCE</scope>
    <source>
        <strain evidence="6">Sampled in the wild</strain>
    </source>
</reference>
<reference evidence="6" key="1">
    <citation type="submission" date="2013-04" db="EMBL/GenBank/DDBJ databases">
        <authorList>
            <person name="Qu J."/>
            <person name="Murali S.C."/>
            <person name="Bandaranaike D."/>
            <person name="Bellair M."/>
            <person name="Blankenburg K."/>
            <person name="Chao H."/>
            <person name="Dinh H."/>
            <person name="Doddapaneni H."/>
            <person name="Downs B."/>
            <person name="Dugan-Rocha S."/>
            <person name="Elkadiri S."/>
            <person name="Gnanaolivu R.D."/>
            <person name="Hernandez B."/>
            <person name="Javaid M."/>
            <person name="Jayaseelan J.C."/>
            <person name="Lee S."/>
            <person name="Li M."/>
            <person name="Ming W."/>
            <person name="Munidasa M."/>
            <person name="Muniz J."/>
            <person name="Nguyen L."/>
            <person name="Ongeri F."/>
            <person name="Osuji N."/>
            <person name="Pu L.-L."/>
            <person name="Puazo M."/>
            <person name="Qu C."/>
            <person name="Quiroz J."/>
            <person name="Raj R."/>
            <person name="Weissenberger G."/>
            <person name="Xin Y."/>
            <person name="Zou X."/>
            <person name="Han Y."/>
            <person name="Richards S."/>
            <person name="Worley K."/>
            <person name="Muzny D."/>
            <person name="Gibbs R."/>
        </authorList>
    </citation>
    <scope>NUCLEOTIDE SEQUENCE</scope>
    <source>
        <strain evidence="6">Sampled in the wild</strain>
    </source>
</reference>
<evidence type="ECO:0000259" key="5">
    <source>
        <dbReference type="Pfam" id="PF00931"/>
    </source>
</evidence>
<dbReference type="PROSITE" id="PS50297">
    <property type="entry name" value="ANK_REP_REGION"/>
    <property type="match status" value="7"/>
</dbReference>
<feature type="region of interest" description="Disordered" evidence="4">
    <location>
        <begin position="384"/>
        <end position="405"/>
    </location>
</feature>
<dbReference type="SMART" id="SM00028">
    <property type="entry name" value="TPR"/>
    <property type="match status" value="5"/>
</dbReference>
<feature type="repeat" description="ANK" evidence="3">
    <location>
        <begin position="1850"/>
        <end position="1882"/>
    </location>
</feature>
<dbReference type="InterPro" id="IPR051637">
    <property type="entry name" value="Ank_repeat_dom-contain_49"/>
</dbReference>
<feature type="repeat" description="ANK" evidence="3">
    <location>
        <begin position="1883"/>
        <end position="1915"/>
    </location>
</feature>
<dbReference type="Pfam" id="PF12796">
    <property type="entry name" value="Ank_2"/>
    <property type="match status" value="3"/>
</dbReference>
<gene>
    <name evidence="6" type="ORF">J437_LFUL016074</name>
</gene>
<dbReference type="Gene3D" id="3.40.50.300">
    <property type="entry name" value="P-loop containing nucleotide triphosphate hydrolases"/>
    <property type="match status" value="1"/>
</dbReference>
<accession>A0A8K0KL49</accession>
<feature type="repeat" description="ANK" evidence="3">
    <location>
        <begin position="1773"/>
        <end position="1805"/>
    </location>
</feature>
<dbReference type="SUPFAM" id="SSF48403">
    <property type="entry name" value="Ankyrin repeat"/>
    <property type="match status" value="1"/>
</dbReference>
<evidence type="ECO:0000256" key="1">
    <source>
        <dbReference type="ARBA" id="ARBA00022737"/>
    </source>
</evidence>
<name>A0A8K0KL49_LADFU</name>
<feature type="repeat" description="ANK" evidence="3">
    <location>
        <begin position="1671"/>
        <end position="1704"/>
    </location>
</feature>
<protein>
    <recommendedName>
        <fullName evidence="5">NB-ARC domain-containing protein</fullName>
    </recommendedName>
</protein>
<dbReference type="PANTHER" id="PTHR24180:SF45">
    <property type="entry name" value="POLY [ADP-RIBOSE] POLYMERASE TANKYRASE"/>
    <property type="match status" value="1"/>
</dbReference>
<dbReference type="PROSITE" id="PS50088">
    <property type="entry name" value="ANK_REPEAT"/>
    <property type="match status" value="7"/>
</dbReference>
<dbReference type="Gene3D" id="1.25.40.20">
    <property type="entry name" value="Ankyrin repeat-containing domain"/>
    <property type="match status" value="3"/>
</dbReference>
<dbReference type="OrthoDB" id="8123811at2759"/>
<dbReference type="SMART" id="SM00248">
    <property type="entry name" value="ANK"/>
    <property type="match status" value="9"/>
</dbReference>
<dbReference type="InterPro" id="IPR011990">
    <property type="entry name" value="TPR-like_helical_dom_sf"/>
</dbReference>
<proteinExistence type="predicted"/>
<feature type="compositionally biased region" description="Basic and acidic residues" evidence="4">
    <location>
        <begin position="388"/>
        <end position="401"/>
    </location>
</feature>
<dbReference type="InterPro" id="IPR011049">
    <property type="entry name" value="Serralysin-like_metalloprot_C"/>
</dbReference>
<keyword evidence="7" id="KW-1185">Reference proteome</keyword>
<dbReference type="SUPFAM" id="SSF51120">
    <property type="entry name" value="beta-Roll"/>
    <property type="match status" value="1"/>
</dbReference>
<dbReference type="SUPFAM" id="SSF48452">
    <property type="entry name" value="TPR-like"/>
    <property type="match status" value="2"/>
</dbReference>
<dbReference type="EMBL" id="KZ309006">
    <property type="protein sequence ID" value="KAG8236294.1"/>
    <property type="molecule type" value="Genomic_DNA"/>
</dbReference>
<evidence type="ECO:0000256" key="3">
    <source>
        <dbReference type="PROSITE-ProRule" id="PRU00023"/>
    </source>
</evidence>
<dbReference type="InterPro" id="IPR027417">
    <property type="entry name" value="P-loop_NTPase"/>
</dbReference>
<dbReference type="InterPro" id="IPR002182">
    <property type="entry name" value="NB-ARC"/>
</dbReference>
<dbReference type="Gene3D" id="1.25.40.10">
    <property type="entry name" value="Tetratricopeptide repeat domain"/>
    <property type="match status" value="2"/>
</dbReference>
<keyword evidence="2 3" id="KW-0040">ANK repeat</keyword>
<feature type="repeat" description="ANK" evidence="3">
    <location>
        <begin position="1705"/>
        <end position="1738"/>
    </location>
</feature>
<comment type="caution">
    <text evidence="6">The sequence shown here is derived from an EMBL/GenBank/DDBJ whole genome shotgun (WGS) entry which is preliminary data.</text>
</comment>
<dbReference type="SUPFAM" id="SSF52540">
    <property type="entry name" value="P-loop containing nucleoside triphosphate hydrolases"/>
    <property type="match status" value="1"/>
</dbReference>
<dbReference type="Pfam" id="PF00931">
    <property type="entry name" value="NB-ARC"/>
    <property type="match status" value="1"/>
</dbReference>
<dbReference type="Pfam" id="PF13374">
    <property type="entry name" value="TPR_10"/>
    <property type="match status" value="2"/>
</dbReference>
<dbReference type="InterPro" id="IPR036770">
    <property type="entry name" value="Ankyrin_rpt-contain_sf"/>
</dbReference>
<dbReference type="InterPro" id="IPR002110">
    <property type="entry name" value="Ankyrin_rpt"/>
</dbReference>
<evidence type="ECO:0000256" key="2">
    <source>
        <dbReference type="ARBA" id="ARBA00023043"/>
    </source>
</evidence>
<dbReference type="Pfam" id="PF13637">
    <property type="entry name" value="Ank_4"/>
    <property type="match status" value="1"/>
</dbReference>
<sequence length="2972" mass="337126">MTEIHGVHCYTATSICDCVKVSNGIPSSVLFDLHNWNYRGTYPVEEATFVVISTTLKKVDNKGVSLEPAGMFRHVVRVMCYASTKTIMDMYGQIKAGAGFGNEKTTKKDFQCCLYQLATATGMVVSGDMRFSLDGLLSVLVSQEDGTMFSLNEPFKISVHIEKKYLKHHYFHALLSGAQGKAFEITFDTPSSEVDCTLKLVFEGELKPEKYIRMNLKTPWKKFALEGAEIWIEREEILNKKYMNDRNECKQKLYLLLASRNKKFYSQMVEIVYSEKKVSLKVKVKKLLSKGTVVIEREERANKHVYFSDGGNVVTTKGKGGLQGSIASYSMLMKIKYNDSKQYYRLKAIKPLEIGEPIDEIHGSSQLNQEQDLQQQLVPSLKPSAGEEFSHQRERHKRSDDDPQLSLLVKGRQKNTVYSEVNGKLEEFVMYFVKEFEAKLHAYHLILEGETKKAGKFSDSFSEKVGQAVGGATGGLAGLILGSPVAGARAGGTAGKGIARNVGSIIGNKEHTKKVTKLLDLIDLSQKDKTSFRDMLVKAGIDIFQSFEMQFMRVTTDQGPKKAMQLLAKDATNRAVNYYTQNKGALITESVVLGKSKIEPVMGVPVATSKIKTPGFEIKYIYKSAEEKWYTASIYEKVGFVIEGRTSREINNYYEKKDGKSRSDKYGFRRLFTSEKWDKLKDKYRTSNVVKSGQFVDYQYILNSKELEEKSKVILEKINLDDEALTEERLMKIVEEVKEDIIDEISNLKRQTHNYKEFYKILGSIEANLKALRINEYLEEFKQHLEEPIQEYRKITKSIETSQRENRENFSQLRLQQEIHDDDNKREHKKTQEVLERVEEGLEGNNKRFDRIHEYVEGQANKRIKESVWFDVKGPVELFTGRKQELSDLHRKIQRSSGKQTVISQMTSISGLGGIGKTELSRQYIHEHSKSYDDNVIWINGENEGTLIESFHRLAKDELGIRTKDANGKEKDIKSIVGDVYKYFSKKKSLFVFDNAEKNGYFSKFLPVCCLTPDANKPNVLITSRYREWELGIQVVELNELTLEDAVELVKKGLKIKDESEDPEIKKLVKKLQCFPLAIQQAIAYIKHQGVMEEFGISDYLEEYEKRTEILLNSEIFQGIDNDYAKTTLTTWKITLDKIASDRDYGLLALKILDFIAYFAPEKINRKRFLKVADDNEEHLRSAIRLLINYSIVNGEKKFSVLSIHRLVQEVVRLELKGQGREEKNLKEVLRLIEANLERENLDHALFAWNHASKYRELVEEFSELPGYIINQLDDSVRYEDAYLFGVKALKLLSSVLGAEHPSTLSICNSVAEVLHKQAKFKEALQTYKDVLEMRKKVLGEDHLDTLNTHHGMAWTLDRLGQFGEALEIFQEILKKREEIYSVSHSPAVLQDILGTKDRIAWLLINQAKYQEALNILKDVLEKKKLELGPDHTNTLETQHTMAVSLSTLGNTKGALKIFEEIFEKRKKIFGENHPNTLNTQHHIAGELQELREYEKALEIFEKVLERRKMTLGEDHSDTLDSQDGMAFTLLRLGKSEMALDIWKEIFKKREKALGVDQAVIKVKHKMAMALDYIGKTEEALSMYKEVFQKRKEILGVDHTMTLNTQKNMFIMFLEHNNLDIVEFLAKEGADFNVCYDDGETSLTWVAREGKLDAVKILLENGANINEKDNHGSTPLHLAARYGYLDIVTYLIKEKNADFKVKNKYDSTPLHLAARNGHLDVVKYLINEQKADFNVKNKYGITPLHFAARNGRLDTVKYLIDDKKADFNVKNNDGSTTLHLAVKNGHLDTAEYILEKGADILARNNHDTVLHQAVSSGNEEVVRLILKKIKEWFYPDSQQMYKGMNAQDTEGDTPLMWAAETGKTNVAKILIEYRVDLNVKNNDGKTALHWAAKGGFQRVVKLLIDKQADPNIQDKNGKTPLDLAQDKLAQEPENCDFKTISSLLLSITDESKSQLQEEQVLVSLEKCLPGPSSSNRGKREVESGCLFTWEDVDEFNAEKDEKRSLNEIKIDSEKFVKYIQELKEEKRRELIVLANQVEVIGKSRSLVNKLISNEKVIGHLNKVGKVSAIAMHGMMAKNVLVDLLNGNYQGVAVNVGFIAGGQGFAKVVQAASIKGFELASEGKLLLGRSLKAASPFLARGTSAFVVYDLVNQVKEFKNGNEDALVGIVGDGIYLGVDSAEIGIEVAEAFEMLEGVSSVTGPIGATVGAAVFVGTDIYMAMKRVDKIDQIIHLKESERFIEGIRAFIGMQPEKHIEEFIEEKQLSNQLVKQALEYLQYHSDIQRYVFPTGKSMANCYDVPYKKTKCAIGGFSWCSQMRTVTSYIKKCTTKFVEDLNNTVLLNRKRTDIKWSRARPDNPKSGYLFCLPQGDSDPVPSYGSYLCNSAIGLTDSPTNKTGSYTLINLGKGEDYAEGLLDSQNIFVVNNGLKRYHGGNKDDTFILQGDLVKGFLSGRGGINTLDLTGFASNSPSVDVVLDRGDIIYNHRHILQAFGMNKVLGRKNKADHIFSTCDTELLDGKGGDENNSDIIVIENKNCTYKMQMMVRPNTVICNCASKGNFYYILPYSLGSAKIDFFYSNEELSLNNTFMFEYEPTEIENIDVKYVNETLYIITFYFSQMSEKEFNVTISGAKNPVYRFGDNAEIKVGKKGNLYLLQKTHESVDEIIKSYIVVANRLTKMSFFIQSLLSKETVVIGSENYEVIHNNPLYKSHLVGNGGENVYVIDSGDKKLDVAVPEVVIYNLNVKNSVDTIDLKNLVQLAKSRFLNGFELLVLKSVSDLLLKATVTEVKPTKDSSAGKMRKHEYLTVRLKDGVSWYNKIHVIVHNVPMKINLNNNEWSLKPLPLKFEVDKEVIVITSQDVEENTELLTPKEAGNYTFVCDSNSDLMITNAFDANITSNNLCTIVFSKFYEESKMETLSIKFADKEVVLKEHLEEISKAKYLSYIKEEHHDKVYKEVFGSKNMTPDVVMLSDQPMV</sequence>
<feature type="repeat" description="ANK" evidence="3">
    <location>
        <begin position="1739"/>
        <end position="1772"/>
    </location>
</feature>
<dbReference type="Proteomes" id="UP000792457">
    <property type="component" value="Unassembled WGS sequence"/>
</dbReference>
<dbReference type="GO" id="GO:0043531">
    <property type="term" value="F:ADP binding"/>
    <property type="evidence" value="ECO:0007669"/>
    <property type="project" value="InterPro"/>
</dbReference>
<evidence type="ECO:0000313" key="7">
    <source>
        <dbReference type="Proteomes" id="UP000792457"/>
    </source>
</evidence>